<evidence type="ECO:0000259" key="8">
    <source>
        <dbReference type="Pfam" id="PF01694"/>
    </source>
</evidence>
<evidence type="ECO:0000256" key="3">
    <source>
        <dbReference type="ARBA" id="ARBA00022692"/>
    </source>
</evidence>
<accession>A0A1H5LQM6</accession>
<feature type="transmembrane region" description="Helical" evidence="7">
    <location>
        <begin position="186"/>
        <end position="206"/>
    </location>
</feature>
<feature type="domain" description="Peptidase S54 rhomboid" evidence="8">
    <location>
        <begin position="120"/>
        <end position="253"/>
    </location>
</feature>
<dbReference type="PANTHER" id="PTHR43731">
    <property type="entry name" value="RHOMBOID PROTEASE"/>
    <property type="match status" value="1"/>
</dbReference>
<feature type="transmembrane region" description="Helical" evidence="7">
    <location>
        <begin position="160"/>
        <end position="180"/>
    </location>
</feature>
<keyword evidence="4" id="KW-0378">Hydrolase</keyword>
<evidence type="ECO:0000313" key="10">
    <source>
        <dbReference type="Proteomes" id="UP000199220"/>
    </source>
</evidence>
<keyword evidence="3 7" id="KW-0812">Transmembrane</keyword>
<dbReference type="GO" id="GO:0006508">
    <property type="term" value="P:proteolysis"/>
    <property type="evidence" value="ECO:0007669"/>
    <property type="project" value="UniProtKB-KW"/>
</dbReference>
<evidence type="ECO:0000256" key="5">
    <source>
        <dbReference type="ARBA" id="ARBA00022989"/>
    </source>
</evidence>
<dbReference type="InterPro" id="IPR035952">
    <property type="entry name" value="Rhomboid-like_sf"/>
</dbReference>
<name>A0A1H5LQM6_9MICO</name>
<keyword evidence="6 7" id="KW-0472">Membrane</keyword>
<dbReference type="Pfam" id="PF01694">
    <property type="entry name" value="Rhomboid"/>
    <property type="match status" value="1"/>
</dbReference>
<dbReference type="GO" id="GO:0004252">
    <property type="term" value="F:serine-type endopeptidase activity"/>
    <property type="evidence" value="ECO:0007669"/>
    <property type="project" value="InterPro"/>
</dbReference>
<dbReference type="InterPro" id="IPR022764">
    <property type="entry name" value="Peptidase_S54_rhomboid_dom"/>
</dbReference>
<feature type="transmembrane region" description="Helical" evidence="7">
    <location>
        <begin position="124"/>
        <end position="148"/>
    </location>
</feature>
<feature type="transmembrane region" description="Helical" evidence="7">
    <location>
        <begin position="262"/>
        <end position="283"/>
    </location>
</feature>
<keyword evidence="9" id="KW-0645">Protease</keyword>
<reference evidence="10" key="1">
    <citation type="submission" date="2016-10" db="EMBL/GenBank/DDBJ databases">
        <authorList>
            <person name="Varghese N."/>
            <person name="Submissions S."/>
        </authorList>
    </citation>
    <scope>NUCLEOTIDE SEQUENCE [LARGE SCALE GENOMIC DNA]</scope>
    <source>
        <strain evidence="10">DSM 21368</strain>
    </source>
</reference>
<dbReference type="SUPFAM" id="SSF144091">
    <property type="entry name" value="Rhomboid-like"/>
    <property type="match status" value="1"/>
</dbReference>
<gene>
    <name evidence="9" type="ORF">SAMN04488554_2931</name>
</gene>
<dbReference type="InterPro" id="IPR050925">
    <property type="entry name" value="Rhomboid_protease_S54"/>
</dbReference>
<dbReference type="EMBL" id="FNTX01000002">
    <property type="protein sequence ID" value="SEE79395.1"/>
    <property type="molecule type" value="Genomic_DNA"/>
</dbReference>
<feature type="transmembrane region" description="Helical" evidence="7">
    <location>
        <begin position="213"/>
        <end position="231"/>
    </location>
</feature>
<comment type="similarity">
    <text evidence="2">Belongs to the peptidase S54 family.</text>
</comment>
<dbReference type="SUPFAM" id="SSF57845">
    <property type="entry name" value="B-box zinc-binding domain"/>
    <property type="match status" value="1"/>
</dbReference>
<evidence type="ECO:0000313" key="9">
    <source>
        <dbReference type="EMBL" id="SEE79395.1"/>
    </source>
</evidence>
<dbReference type="STRING" id="648782.SAMN04488554_2931"/>
<dbReference type="OrthoDB" id="9807874at2"/>
<dbReference type="Proteomes" id="UP000199220">
    <property type="component" value="Unassembled WGS sequence"/>
</dbReference>
<keyword evidence="10" id="KW-1185">Reference proteome</keyword>
<feature type="transmembrane region" description="Helical" evidence="7">
    <location>
        <begin position="237"/>
        <end position="255"/>
    </location>
</feature>
<dbReference type="AlphaFoldDB" id="A0A1H5LQM6"/>
<dbReference type="Gene3D" id="1.20.1540.10">
    <property type="entry name" value="Rhomboid-like"/>
    <property type="match status" value="1"/>
</dbReference>
<sequence length="284" mass="29830">MSSYPSAPPPGSAGGAAGPPVCPRHPDRVSYVTCQRCSRPACPECQRPAAVGVHCVDCVREANRSVRPTRTVLGGRVAASDRPVVTMTIIGICLAAFLASYLLPGLRAAFWLRPSLAGDEPWRLITSAFLHAGWLHLLANMYALWIVGPFLEQMLGRWRYIALYLVSALGGSVAVLLLTAPENYQIPTVGASGAVFGLFAAVAVVLRRTGRDARQILVVIAINVVITFTVAGISWQAHLGGLVVGGALGALFAYLPKERRSVGAVLGVAAMLALLGVLTAVALA</sequence>
<dbReference type="PANTHER" id="PTHR43731:SF14">
    <property type="entry name" value="PRESENILIN-ASSOCIATED RHOMBOID-LIKE PROTEIN, MITOCHONDRIAL"/>
    <property type="match status" value="1"/>
</dbReference>
<keyword evidence="5 7" id="KW-1133">Transmembrane helix</keyword>
<organism evidence="9 10">
    <name type="scientific">Ruania alba</name>
    <dbReference type="NCBI Taxonomy" id="648782"/>
    <lineage>
        <taxon>Bacteria</taxon>
        <taxon>Bacillati</taxon>
        <taxon>Actinomycetota</taxon>
        <taxon>Actinomycetes</taxon>
        <taxon>Micrococcales</taxon>
        <taxon>Ruaniaceae</taxon>
        <taxon>Ruania</taxon>
    </lineage>
</organism>
<evidence type="ECO:0000256" key="2">
    <source>
        <dbReference type="ARBA" id="ARBA00009045"/>
    </source>
</evidence>
<dbReference type="GO" id="GO:0016020">
    <property type="term" value="C:membrane"/>
    <property type="evidence" value="ECO:0007669"/>
    <property type="project" value="UniProtKB-SubCell"/>
</dbReference>
<evidence type="ECO:0000256" key="4">
    <source>
        <dbReference type="ARBA" id="ARBA00022801"/>
    </source>
</evidence>
<evidence type="ECO:0000256" key="7">
    <source>
        <dbReference type="SAM" id="Phobius"/>
    </source>
</evidence>
<evidence type="ECO:0000256" key="6">
    <source>
        <dbReference type="ARBA" id="ARBA00023136"/>
    </source>
</evidence>
<feature type="transmembrane region" description="Helical" evidence="7">
    <location>
        <begin position="84"/>
        <end position="104"/>
    </location>
</feature>
<evidence type="ECO:0000256" key="1">
    <source>
        <dbReference type="ARBA" id="ARBA00004141"/>
    </source>
</evidence>
<protein>
    <submittedName>
        <fullName evidence="9">Membrane associated serine protease, rhomboid family</fullName>
    </submittedName>
</protein>
<proteinExistence type="inferred from homology"/>
<comment type="subcellular location">
    <subcellularLocation>
        <location evidence="1">Membrane</location>
        <topology evidence="1">Multi-pass membrane protein</topology>
    </subcellularLocation>
</comment>